<evidence type="ECO:0000313" key="1">
    <source>
        <dbReference type="EMBL" id="MEG3437475.1"/>
    </source>
</evidence>
<evidence type="ECO:0008006" key="3">
    <source>
        <dbReference type="Google" id="ProtNLM"/>
    </source>
</evidence>
<name>A0AAW9QI47_9CHRO</name>
<organism evidence="1 2">
    <name type="scientific">Pannus brasiliensis CCIBt3594</name>
    <dbReference type="NCBI Taxonomy" id="1427578"/>
    <lineage>
        <taxon>Bacteria</taxon>
        <taxon>Bacillati</taxon>
        <taxon>Cyanobacteriota</taxon>
        <taxon>Cyanophyceae</taxon>
        <taxon>Oscillatoriophycideae</taxon>
        <taxon>Chroococcales</taxon>
        <taxon>Microcystaceae</taxon>
        <taxon>Pannus</taxon>
    </lineage>
</organism>
<comment type="caution">
    <text evidence="1">The sequence shown here is derived from an EMBL/GenBank/DDBJ whole genome shotgun (WGS) entry which is preliminary data.</text>
</comment>
<keyword evidence="2" id="KW-1185">Reference proteome</keyword>
<dbReference type="Proteomes" id="UP001328733">
    <property type="component" value="Unassembled WGS sequence"/>
</dbReference>
<sequence>MSAKEVKDSVVSVRFLREEKQRLTEIATEQHRSLSEMIRSNWRSQRFAPALGHLKRERKKIVPEVNRKLYFELGKISERLQDEELDRAALVDLEKFLVRVRRELLGLEPLPDREE</sequence>
<protein>
    <recommendedName>
        <fullName evidence="3">Mobilization protein</fullName>
    </recommendedName>
</protein>
<evidence type="ECO:0000313" key="2">
    <source>
        <dbReference type="Proteomes" id="UP001328733"/>
    </source>
</evidence>
<gene>
    <name evidence="1" type="ORF">V0288_10125</name>
</gene>
<reference evidence="1 2" key="1">
    <citation type="submission" date="2024-01" db="EMBL/GenBank/DDBJ databases">
        <title>Genomic insights into the taxonomy and metabolism of the cyanobacterium Pannus brasiliensis CCIBt3594.</title>
        <authorList>
            <person name="Machado M."/>
            <person name="Botero N.B."/>
            <person name="Andreote A.P.D."/>
            <person name="Feitosa A.M.T."/>
            <person name="Popin R."/>
            <person name="Sivonen K."/>
            <person name="Fiore M.F."/>
        </authorList>
    </citation>
    <scope>NUCLEOTIDE SEQUENCE [LARGE SCALE GENOMIC DNA]</scope>
    <source>
        <strain evidence="1 2">CCIBt3594</strain>
    </source>
</reference>
<dbReference type="AlphaFoldDB" id="A0AAW9QI47"/>
<dbReference type="EMBL" id="JBAFSM010000016">
    <property type="protein sequence ID" value="MEG3437475.1"/>
    <property type="molecule type" value="Genomic_DNA"/>
</dbReference>
<proteinExistence type="predicted"/>
<accession>A0AAW9QI47</accession>